<dbReference type="EMBL" id="AB385841">
    <property type="protein sequence ID" value="BAG68860.1"/>
    <property type="molecule type" value="Genomic_DNA"/>
</dbReference>
<evidence type="ECO:0000313" key="3">
    <source>
        <dbReference type="EMBL" id="GCB95188.1"/>
    </source>
</evidence>
<reference evidence="3 4" key="2">
    <citation type="journal article" date="2019" name="Microbiol. Resour. Announc.">
        <title>Draft Genome Sequence of the Most Traditional epsilon-Poly-l-Lysine Producer, Streptomyces albulus NBRC14147.</title>
        <authorList>
            <person name="Yamanaka K."/>
            <person name="Hamano Y."/>
        </authorList>
    </citation>
    <scope>NUCLEOTIDE SEQUENCE [LARGE SCALE GENOMIC DNA]</scope>
    <source>
        <strain evidence="3 4">NBRC 14147</strain>
    </source>
</reference>
<keyword evidence="1" id="KW-1133">Transmembrane helix</keyword>
<dbReference type="Proteomes" id="UP000288351">
    <property type="component" value="Unassembled WGS sequence"/>
</dbReference>
<dbReference type="AlphaFoldDB" id="B5BR91"/>
<proteinExistence type="predicted"/>
<accession>B5BR91</accession>
<keyword evidence="1" id="KW-0812">Transmembrane</keyword>
<gene>
    <name evidence="3" type="ORF">SALB_07991</name>
</gene>
<evidence type="ECO:0000256" key="1">
    <source>
        <dbReference type="SAM" id="Phobius"/>
    </source>
</evidence>
<keyword evidence="1" id="KW-0472">Membrane</keyword>
<dbReference type="Pfam" id="PF19953">
    <property type="entry name" value="EACC1"/>
    <property type="match status" value="1"/>
</dbReference>
<sequence>MTDGVPELWLRLPGAADQLPSLMDWLRHEDGLRGRVRAVHSPPAPGEMGGALDVLAVAVGSGGVGAVLANCLATWIAQRRSDVRITLSTRDGRTLEVDAKGVDPRALVRDIERLLDDPGAGADR</sequence>
<evidence type="ECO:0000313" key="2">
    <source>
        <dbReference type="EMBL" id="BAG68860.1"/>
    </source>
</evidence>
<evidence type="ECO:0000313" key="4">
    <source>
        <dbReference type="Proteomes" id="UP000288351"/>
    </source>
</evidence>
<feature type="transmembrane region" description="Helical" evidence="1">
    <location>
        <begin position="54"/>
        <end position="77"/>
    </location>
</feature>
<dbReference type="RefSeq" id="WP_016572868.1">
    <property type="nucleotide sequence ID" value="NZ_BHXC01000007.1"/>
</dbReference>
<dbReference type="EMBL" id="BHXC01000007">
    <property type="protein sequence ID" value="GCB95188.1"/>
    <property type="molecule type" value="Genomic_DNA"/>
</dbReference>
<reference evidence="2" key="1">
    <citation type="journal article" date="2008" name="Nat. Chem. Biol.">
        <title>Epsilon-poly-L-lysine dispersity is controlled by a highly unusual nonribosomal peptide synthetase.</title>
        <authorList>
            <person name="Yamanaka K."/>
            <person name="Maruyama C."/>
            <person name="Takagi H."/>
            <person name="Hamano Y."/>
        </authorList>
    </citation>
    <scope>NUCLEOTIDE SEQUENCE</scope>
</reference>
<name>B5BR91_STRNR</name>
<protein>
    <submittedName>
        <fullName evidence="2">Uncharacterized protein</fullName>
    </submittedName>
</protein>
<dbReference type="InterPro" id="IPR045428">
    <property type="entry name" value="EACC1"/>
</dbReference>
<organism evidence="2">
    <name type="scientific">Streptomyces noursei</name>
    <name type="common">Streptomyces albulus</name>
    <dbReference type="NCBI Taxonomy" id="1971"/>
    <lineage>
        <taxon>Bacteria</taxon>
        <taxon>Bacillati</taxon>
        <taxon>Actinomycetota</taxon>
        <taxon>Actinomycetes</taxon>
        <taxon>Kitasatosporales</taxon>
        <taxon>Streptomycetaceae</taxon>
        <taxon>Streptomyces</taxon>
    </lineage>
</organism>